<keyword evidence="12" id="KW-1185">Reference proteome</keyword>
<dbReference type="Gene3D" id="3.40.50.2300">
    <property type="match status" value="1"/>
</dbReference>
<organism evidence="11 12">
    <name type="scientific">Halarsenatibacter silvermanii</name>
    <dbReference type="NCBI Taxonomy" id="321763"/>
    <lineage>
        <taxon>Bacteria</taxon>
        <taxon>Bacillati</taxon>
        <taxon>Bacillota</taxon>
        <taxon>Clostridia</taxon>
        <taxon>Halanaerobiales</taxon>
        <taxon>Halarsenatibacteraceae</taxon>
        <taxon>Halarsenatibacter</taxon>
    </lineage>
</organism>
<dbReference type="GO" id="GO:0043565">
    <property type="term" value="F:sequence-specific DNA binding"/>
    <property type="evidence" value="ECO:0007669"/>
    <property type="project" value="InterPro"/>
</dbReference>
<dbReference type="Pfam" id="PF12833">
    <property type="entry name" value="HTH_18"/>
    <property type="match status" value="1"/>
</dbReference>
<dbReference type="InterPro" id="IPR020449">
    <property type="entry name" value="Tscrpt_reg_AraC-type_HTH"/>
</dbReference>
<dbReference type="PROSITE" id="PS00041">
    <property type="entry name" value="HTH_ARAC_FAMILY_1"/>
    <property type="match status" value="1"/>
</dbReference>
<feature type="modified residue" description="4-aspartylphosphate" evidence="6">
    <location>
        <position position="55"/>
    </location>
</feature>
<dbReference type="PRINTS" id="PR00032">
    <property type="entry name" value="HTHARAC"/>
</dbReference>
<dbReference type="Gene3D" id="1.10.10.60">
    <property type="entry name" value="Homeodomain-like"/>
    <property type="match status" value="2"/>
</dbReference>
<evidence type="ECO:0000313" key="11">
    <source>
        <dbReference type="EMBL" id="SDL11251.1"/>
    </source>
</evidence>
<evidence type="ECO:0000256" key="1">
    <source>
        <dbReference type="ARBA" id="ARBA00018672"/>
    </source>
</evidence>
<dbReference type="PANTHER" id="PTHR43280:SF2">
    <property type="entry name" value="HTH-TYPE TRANSCRIPTIONAL REGULATOR EXSA"/>
    <property type="match status" value="1"/>
</dbReference>
<evidence type="ECO:0000259" key="10">
    <source>
        <dbReference type="PROSITE" id="PS50110"/>
    </source>
</evidence>
<protein>
    <recommendedName>
        <fullName evidence="1">Stage 0 sporulation protein A homolog</fullName>
    </recommendedName>
</protein>
<keyword evidence="6" id="KW-0597">Phosphoprotein</keyword>
<gene>
    <name evidence="11" type="ORF">SAMN04488692_101190</name>
</gene>
<name>A0A1G9HDZ8_9FIRM</name>
<evidence type="ECO:0000256" key="3">
    <source>
        <dbReference type="ARBA" id="ARBA00023125"/>
    </source>
</evidence>
<dbReference type="InterPro" id="IPR001789">
    <property type="entry name" value="Sig_transdc_resp-reg_receiver"/>
</dbReference>
<feature type="coiled-coil region" evidence="7">
    <location>
        <begin position="166"/>
        <end position="193"/>
    </location>
</feature>
<dbReference type="PROSITE" id="PS01124">
    <property type="entry name" value="HTH_ARAC_FAMILY_2"/>
    <property type="match status" value="1"/>
</dbReference>
<dbReference type="CDD" id="cd17536">
    <property type="entry name" value="REC_YesN-like"/>
    <property type="match status" value="1"/>
</dbReference>
<dbReference type="PANTHER" id="PTHR43280">
    <property type="entry name" value="ARAC-FAMILY TRANSCRIPTIONAL REGULATOR"/>
    <property type="match status" value="1"/>
</dbReference>
<keyword evidence="2" id="KW-0805">Transcription regulation</keyword>
<keyword evidence="3" id="KW-0238">DNA-binding</keyword>
<accession>A0A1G9HDZ8</accession>
<evidence type="ECO:0000256" key="6">
    <source>
        <dbReference type="PROSITE-ProRule" id="PRU00169"/>
    </source>
</evidence>
<dbReference type="InterPro" id="IPR018060">
    <property type="entry name" value="HTH_AraC"/>
</dbReference>
<comment type="function">
    <text evidence="5">May play the central regulatory role in sporulation. It may be an element of the effector pathway responsible for the activation of sporulation genes in response to nutritional stress. Spo0A may act in concert with spo0H (a sigma factor) to control the expression of some genes that are critical to the sporulation process.</text>
</comment>
<feature type="region of interest" description="Disordered" evidence="8">
    <location>
        <begin position="127"/>
        <end position="151"/>
    </location>
</feature>
<evidence type="ECO:0000256" key="4">
    <source>
        <dbReference type="ARBA" id="ARBA00023163"/>
    </source>
</evidence>
<dbReference type="Proteomes" id="UP000199476">
    <property type="component" value="Unassembled WGS sequence"/>
</dbReference>
<feature type="domain" description="HTH araC/xylS-type" evidence="9">
    <location>
        <begin position="267"/>
        <end position="365"/>
    </location>
</feature>
<dbReference type="RefSeq" id="WP_089757757.1">
    <property type="nucleotide sequence ID" value="NZ_FNGO01000001.1"/>
</dbReference>
<dbReference type="OrthoDB" id="9779969at2"/>
<dbReference type="InterPro" id="IPR011006">
    <property type="entry name" value="CheY-like_superfamily"/>
</dbReference>
<evidence type="ECO:0000256" key="5">
    <source>
        <dbReference type="ARBA" id="ARBA00024867"/>
    </source>
</evidence>
<evidence type="ECO:0000313" key="12">
    <source>
        <dbReference type="Proteomes" id="UP000199476"/>
    </source>
</evidence>
<dbReference type="EMBL" id="FNGO01000001">
    <property type="protein sequence ID" value="SDL11251.1"/>
    <property type="molecule type" value="Genomic_DNA"/>
</dbReference>
<reference evidence="11 12" key="1">
    <citation type="submission" date="2016-10" db="EMBL/GenBank/DDBJ databases">
        <authorList>
            <person name="de Groot N.N."/>
        </authorList>
    </citation>
    <scope>NUCLEOTIDE SEQUENCE [LARGE SCALE GENOMIC DNA]</scope>
    <source>
        <strain evidence="11 12">SLAS-1</strain>
    </source>
</reference>
<dbReference type="PROSITE" id="PS50110">
    <property type="entry name" value="RESPONSE_REGULATORY"/>
    <property type="match status" value="1"/>
</dbReference>
<proteinExistence type="predicted"/>
<dbReference type="STRING" id="321763.SAMN04488692_101190"/>
<dbReference type="AlphaFoldDB" id="A0A1G9HDZ8"/>
<evidence type="ECO:0000259" key="9">
    <source>
        <dbReference type="PROSITE" id="PS01124"/>
    </source>
</evidence>
<dbReference type="InterPro" id="IPR009057">
    <property type="entry name" value="Homeodomain-like_sf"/>
</dbReference>
<dbReference type="GO" id="GO:0003700">
    <property type="term" value="F:DNA-binding transcription factor activity"/>
    <property type="evidence" value="ECO:0007669"/>
    <property type="project" value="InterPro"/>
</dbReference>
<dbReference type="Pfam" id="PF00072">
    <property type="entry name" value="Response_reg"/>
    <property type="match status" value="1"/>
</dbReference>
<feature type="domain" description="Response regulatory" evidence="10">
    <location>
        <begin position="3"/>
        <end position="120"/>
    </location>
</feature>
<dbReference type="SMART" id="SM00342">
    <property type="entry name" value="HTH_ARAC"/>
    <property type="match status" value="1"/>
</dbReference>
<dbReference type="SMART" id="SM00448">
    <property type="entry name" value="REC"/>
    <property type="match status" value="1"/>
</dbReference>
<sequence>MCRVMVVDDEPLVRDAVAHVVSSEFENIELAASTGSGDEAVELASRERPDIILMDIRLDGRGGLKALKEIKEFLPGAAMVVISAYDNFSYARQAIRLGVLDYLLKPVNKQDIVDIINNARLQVESRSVPPAVKSSADNPAKSEPPTDYDGRIPLDREKELLDYMEMENYFQAAEKLEQICEEVDERFTDEEKRHYSRELLIVIMRQIFTSAGLEKLEFTERFDRSGFLADLEAAKSGSKALQVLQEHFRRMLNFLLDDKSDGEKPLERARRYLEENYDGAISLDEVAAEAGLSPSYLSRSFKQRYGLSFSEYLNRLRLDEARRLLRSSRKNVGEIAREVGFNDSNYFSRVFKQEEGIPPSQYRRQS</sequence>
<dbReference type="GO" id="GO:0000160">
    <property type="term" value="P:phosphorelay signal transduction system"/>
    <property type="evidence" value="ECO:0007669"/>
    <property type="project" value="InterPro"/>
</dbReference>
<keyword evidence="7" id="KW-0175">Coiled coil</keyword>
<evidence type="ECO:0000256" key="8">
    <source>
        <dbReference type="SAM" id="MobiDB-lite"/>
    </source>
</evidence>
<dbReference type="SUPFAM" id="SSF52172">
    <property type="entry name" value="CheY-like"/>
    <property type="match status" value="1"/>
</dbReference>
<keyword evidence="4" id="KW-0804">Transcription</keyword>
<dbReference type="InterPro" id="IPR018062">
    <property type="entry name" value="HTH_AraC-typ_CS"/>
</dbReference>
<evidence type="ECO:0000256" key="7">
    <source>
        <dbReference type="SAM" id="Coils"/>
    </source>
</evidence>
<dbReference type="SUPFAM" id="SSF46689">
    <property type="entry name" value="Homeodomain-like"/>
    <property type="match status" value="2"/>
</dbReference>
<evidence type="ECO:0000256" key="2">
    <source>
        <dbReference type="ARBA" id="ARBA00023015"/>
    </source>
</evidence>